<evidence type="ECO:0000313" key="3">
    <source>
        <dbReference type="Proteomes" id="UP000012960"/>
    </source>
</evidence>
<organism evidence="2 3">
    <name type="scientific">Musa acuminata subsp. malaccensis</name>
    <name type="common">Wild banana</name>
    <name type="synonym">Musa malaccensis</name>
    <dbReference type="NCBI Taxonomy" id="214687"/>
    <lineage>
        <taxon>Eukaryota</taxon>
        <taxon>Viridiplantae</taxon>
        <taxon>Streptophyta</taxon>
        <taxon>Embryophyta</taxon>
        <taxon>Tracheophyta</taxon>
        <taxon>Spermatophyta</taxon>
        <taxon>Magnoliopsida</taxon>
        <taxon>Liliopsida</taxon>
        <taxon>Zingiberales</taxon>
        <taxon>Musaceae</taxon>
        <taxon>Musa</taxon>
    </lineage>
</organism>
<name>A0A804ITR0_MUSAM</name>
<reference evidence="1" key="1">
    <citation type="submission" date="2021-03" db="EMBL/GenBank/DDBJ databases">
        <authorList>
            <consortium name="Genoscope - CEA"/>
            <person name="William W."/>
        </authorList>
    </citation>
    <scope>NUCLEOTIDE SEQUENCE</scope>
    <source>
        <strain evidence="1">Doubled-haploid Pahang</strain>
    </source>
</reference>
<reference evidence="2" key="2">
    <citation type="submission" date="2021-05" db="UniProtKB">
        <authorList>
            <consortium name="EnsemblPlants"/>
        </authorList>
    </citation>
    <scope>IDENTIFICATION</scope>
    <source>
        <strain evidence="2">subsp. malaccensis</strain>
    </source>
</reference>
<evidence type="ECO:0000313" key="1">
    <source>
        <dbReference type="EMBL" id="CAG1843349.1"/>
    </source>
</evidence>
<dbReference type="EMBL" id="HG996469">
    <property type="protein sequence ID" value="CAG1843349.1"/>
    <property type="molecule type" value="Genomic_DNA"/>
</dbReference>
<dbReference type="AlphaFoldDB" id="A0A804ITR0"/>
<dbReference type="EnsemblPlants" id="Ma04_t25370.1">
    <property type="protein sequence ID" value="Ma04_p25370.1"/>
    <property type="gene ID" value="Ma04_g25370"/>
</dbReference>
<gene>
    <name evidence="1" type="ORF">GSMUA_131440.1</name>
</gene>
<dbReference type="InParanoid" id="A0A804ITR0"/>
<dbReference type="Gramene" id="Ma04_t25370.1">
    <property type="protein sequence ID" value="Ma04_p25370.1"/>
    <property type="gene ID" value="Ma04_g25370"/>
</dbReference>
<sequence length="117" mass="12512">MFPCAESPLPPTQRSGARLCLYGFAASTLLCKSDLGTSHFFVTSEPPVPRLPPSSSSTIASCSTIRSDYSIDGPHYGRPIAFSCAHVSSVVVAQWTLLCSCNSKSCLHEKVDDNSEV</sequence>
<proteinExistence type="predicted"/>
<evidence type="ECO:0000313" key="2">
    <source>
        <dbReference type="EnsemblPlants" id="Ma04_p25370.1"/>
    </source>
</evidence>
<keyword evidence="3" id="KW-1185">Reference proteome</keyword>
<dbReference type="Proteomes" id="UP000012960">
    <property type="component" value="Unplaced"/>
</dbReference>
<protein>
    <submittedName>
        <fullName evidence="1">(wild Malaysian banana) hypothetical protein</fullName>
    </submittedName>
</protein>
<accession>A0A804ITR0</accession>